<dbReference type="AlphaFoldDB" id="A0A7I4YFJ9"/>
<keyword evidence="2" id="KW-0472">Membrane</keyword>
<organism evidence="3 4">
    <name type="scientific">Haemonchus contortus</name>
    <name type="common">Barber pole worm</name>
    <dbReference type="NCBI Taxonomy" id="6289"/>
    <lineage>
        <taxon>Eukaryota</taxon>
        <taxon>Metazoa</taxon>
        <taxon>Ecdysozoa</taxon>
        <taxon>Nematoda</taxon>
        <taxon>Chromadorea</taxon>
        <taxon>Rhabditida</taxon>
        <taxon>Rhabditina</taxon>
        <taxon>Rhabditomorpha</taxon>
        <taxon>Strongyloidea</taxon>
        <taxon>Trichostrongylidae</taxon>
        <taxon>Haemonchus</taxon>
    </lineage>
</organism>
<protein>
    <submittedName>
        <fullName evidence="4">Organic solute transporter subunit alpha</fullName>
    </submittedName>
</protein>
<keyword evidence="2" id="KW-0812">Transmembrane</keyword>
<evidence type="ECO:0000256" key="2">
    <source>
        <dbReference type="SAM" id="Phobius"/>
    </source>
</evidence>
<evidence type="ECO:0000256" key="1">
    <source>
        <dbReference type="SAM" id="MobiDB-lite"/>
    </source>
</evidence>
<reference evidence="4" key="1">
    <citation type="submission" date="2020-12" db="UniProtKB">
        <authorList>
            <consortium name="WormBaseParasite"/>
        </authorList>
    </citation>
    <scope>IDENTIFICATION</scope>
    <source>
        <strain evidence="4">MHco3</strain>
    </source>
</reference>
<sequence>MAPNNTKLSETPKNDIPDMLRNPLFWSVIAQCLLAVVIFVTTMHVWFTTKTSVYNRMMNLNYRLQLVQRRLRLQEPNKNIVEQMAREAQVNEEPPRQDVSKLVDCIVNSRKFSEVEIPSIRDSSIRELSGGDKPKGAPSKRLKPLINSKMGKPGGSSKPAKGETASALQKVKSFRFGISAAKKPETK</sequence>
<evidence type="ECO:0000313" key="4">
    <source>
        <dbReference type="WBParaSite" id="HCON_00086850-00001"/>
    </source>
</evidence>
<accession>A0A7I4YFJ9</accession>
<proteinExistence type="predicted"/>
<name>A0A7I4YFJ9_HAECO</name>
<feature type="region of interest" description="Disordered" evidence="1">
    <location>
        <begin position="124"/>
        <end position="168"/>
    </location>
</feature>
<evidence type="ECO:0000313" key="3">
    <source>
        <dbReference type="Proteomes" id="UP000025227"/>
    </source>
</evidence>
<keyword evidence="3" id="KW-1185">Reference proteome</keyword>
<keyword evidence="2" id="KW-1133">Transmembrane helix</keyword>
<dbReference type="Proteomes" id="UP000025227">
    <property type="component" value="Unplaced"/>
</dbReference>
<dbReference type="WBParaSite" id="HCON_00086850-00001">
    <property type="protein sequence ID" value="HCON_00086850-00001"/>
    <property type="gene ID" value="HCON_00086850"/>
</dbReference>
<feature type="compositionally biased region" description="Basic and acidic residues" evidence="1">
    <location>
        <begin position="124"/>
        <end position="135"/>
    </location>
</feature>
<feature type="compositionally biased region" description="Low complexity" evidence="1">
    <location>
        <begin position="148"/>
        <end position="159"/>
    </location>
</feature>
<feature type="transmembrane region" description="Helical" evidence="2">
    <location>
        <begin position="24"/>
        <end position="47"/>
    </location>
</feature>
<dbReference type="OrthoDB" id="5819888at2759"/>